<dbReference type="Proteomes" id="UP000031307">
    <property type="component" value="Unassembled WGS sequence"/>
</dbReference>
<dbReference type="InterPro" id="IPR011250">
    <property type="entry name" value="OMP/PagP_B-barrel"/>
</dbReference>
<evidence type="ECO:0000313" key="2">
    <source>
        <dbReference type="EMBL" id="KIA78535.1"/>
    </source>
</evidence>
<dbReference type="Gene3D" id="2.40.160.20">
    <property type="match status" value="1"/>
</dbReference>
<feature type="signal peptide" evidence="1">
    <location>
        <begin position="1"/>
        <end position="25"/>
    </location>
</feature>
<dbReference type="AlphaFoldDB" id="A0A0C1CCD4"/>
<proteinExistence type="predicted"/>
<accession>A0A0C1CCD4</accession>
<organism evidence="2 3">
    <name type="scientific">Parachlamydia acanthamoebae</name>
    <dbReference type="NCBI Taxonomy" id="83552"/>
    <lineage>
        <taxon>Bacteria</taxon>
        <taxon>Pseudomonadati</taxon>
        <taxon>Chlamydiota</taxon>
        <taxon>Chlamydiia</taxon>
        <taxon>Parachlamydiales</taxon>
        <taxon>Parachlamydiaceae</taxon>
        <taxon>Parachlamydia</taxon>
    </lineage>
</organism>
<reference evidence="2 3" key="1">
    <citation type="journal article" date="2014" name="Mol. Biol. Evol.">
        <title>Massive expansion of Ubiquitination-related gene families within the Chlamydiae.</title>
        <authorList>
            <person name="Domman D."/>
            <person name="Collingro A."/>
            <person name="Lagkouvardos I."/>
            <person name="Gehre L."/>
            <person name="Weinmaier T."/>
            <person name="Rattei T."/>
            <person name="Subtil A."/>
            <person name="Horn M."/>
        </authorList>
    </citation>
    <scope>NUCLEOTIDE SEQUENCE [LARGE SCALE GENOMIC DNA]</scope>
    <source>
        <strain evidence="2 3">OEW1</strain>
    </source>
</reference>
<evidence type="ECO:0000313" key="3">
    <source>
        <dbReference type="Proteomes" id="UP000031307"/>
    </source>
</evidence>
<gene>
    <name evidence="2" type="ORF">DB43_DU00020</name>
</gene>
<dbReference type="RefSeq" id="WP_006342298.1">
    <property type="nucleotide sequence ID" value="NZ_BAWW01000003.1"/>
</dbReference>
<evidence type="ECO:0000256" key="1">
    <source>
        <dbReference type="SAM" id="SignalP"/>
    </source>
</evidence>
<feature type="chain" id="PRO_5002128983" description="Outer membrane protein beta-barrel domain-containing protein" evidence="1">
    <location>
        <begin position="26"/>
        <end position="279"/>
    </location>
</feature>
<dbReference type="PATRIC" id="fig|83552.4.peg.223"/>
<name>A0A0C1CCD4_9BACT</name>
<keyword evidence="1" id="KW-0732">Signal</keyword>
<dbReference type="SUPFAM" id="SSF56925">
    <property type="entry name" value="OMPA-like"/>
    <property type="match status" value="1"/>
</dbReference>
<sequence length="279" mass="31345">MKFKSTIYASFLFLTILFTSTQSLSAFDYDFGCCDYGTPYDECKWSVSINGGVSPTWFQRKGRDLYFNHLGPFFEVPESFKTPKFCKIFDLPWNVGIELGYMFCDRLEVFADFDYTQACGKRHHHRRSDISASSRERVSQYRAFDFYLGTRYYLCPIFCSFTPFFGGKVGLITRDKIRGSTRTTVTGGSSGFGHRHTRFKSDTTISGGLHAGVNWDLSSCLSVTVKAEAIWSGDWRPTNADEGEGSSVINPALPVPLIIHGKTGPVLSVPVTLGLRYAF</sequence>
<dbReference type="EMBL" id="JSAM01000015">
    <property type="protein sequence ID" value="KIA78535.1"/>
    <property type="molecule type" value="Genomic_DNA"/>
</dbReference>
<protein>
    <recommendedName>
        <fullName evidence="4">Outer membrane protein beta-barrel domain-containing protein</fullName>
    </recommendedName>
</protein>
<evidence type="ECO:0008006" key="4">
    <source>
        <dbReference type="Google" id="ProtNLM"/>
    </source>
</evidence>
<comment type="caution">
    <text evidence="2">The sequence shown here is derived from an EMBL/GenBank/DDBJ whole genome shotgun (WGS) entry which is preliminary data.</text>
</comment>